<evidence type="ECO:0000313" key="2">
    <source>
        <dbReference type="Proteomes" id="UP000287651"/>
    </source>
</evidence>
<dbReference type="AlphaFoldDB" id="A0A426XZI6"/>
<gene>
    <name evidence="1" type="ORF">B296_00029212</name>
</gene>
<sequence length="75" mass="8063">MVILLVDAEVGSDTAVKFLKVPPVFSASSSATFQFEVTEGRNDSSCHNCSISCKVCEFIPFSCSLHKLLSSCNLS</sequence>
<comment type="caution">
    <text evidence="1">The sequence shown here is derived from an EMBL/GenBank/DDBJ whole genome shotgun (WGS) entry which is preliminary data.</text>
</comment>
<reference evidence="1 2" key="1">
    <citation type="journal article" date="2014" name="Agronomy (Basel)">
        <title>A Draft Genome Sequence for Ensete ventricosum, the Drought-Tolerant Tree Against Hunger.</title>
        <authorList>
            <person name="Harrison J."/>
            <person name="Moore K.A."/>
            <person name="Paszkiewicz K."/>
            <person name="Jones T."/>
            <person name="Grant M."/>
            <person name="Ambacheew D."/>
            <person name="Muzemil S."/>
            <person name="Studholme D.J."/>
        </authorList>
    </citation>
    <scope>NUCLEOTIDE SEQUENCE [LARGE SCALE GENOMIC DNA]</scope>
</reference>
<proteinExistence type="predicted"/>
<evidence type="ECO:0000313" key="1">
    <source>
        <dbReference type="EMBL" id="RRT44957.1"/>
    </source>
</evidence>
<protein>
    <submittedName>
        <fullName evidence="1">Uncharacterized protein</fullName>
    </submittedName>
</protein>
<dbReference type="EMBL" id="AMZH03016135">
    <property type="protein sequence ID" value="RRT44957.1"/>
    <property type="molecule type" value="Genomic_DNA"/>
</dbReference>
<accession>A0A426XZI6</accession>
<organism evidence="1 2">
    <name type="scientific">Ensete ventricosum</name>
    <name type="common">Abyssinian banana</name>
    <name type="synonym">Musa ensete</name>
    <dbReference type="NCBI Taxonomy" id="4639"/>
    <lineage>
        <taxon>Eukaryota</taxon>
        <taxon>Viridiplantae</taxon>
        <taxon>Streptophyta</taxon>
        <taxon>Embryophyta</taxon>
        <taxon>Tracheophyta</taxon>
        <taxon>Spermatophyta</taxon>
        <taxon>Magnoliopsida</taxon>
        <taxon>Liliopsida</taxon>
        <taxon>Zingiberales</taxon>
        <taxon>Musaceae</taxon>
        <taxon>Ensete</taxon>
    </lineage>
</organism>
<dbReference type="Proteomes" id="UP000287651">
    <property type="component" value="Unassembled WGS sequence"/>
</dbReference>
<name>A0A426XZI6_ENSVE</name>